<dbReference type="EMBL" id="CP068148">
    <property type="protein sequence ID" value="QQU53927.1"/>
    <property type="molecule type" value="Genomic_DNA"/>
</dbReference>
<protein>
    <submittedName>
        <fullName evidence="2">Uncharacterized protein</fullName>
    </submittedName>
</protein>
<organism evidence="2 3">
    <name type="scientific">Serratia liquefaciens</name>
    <dbReference type="NCBI Taxonomy" id="614"/>
    <lineage>
        <taxon>Bacteria</taxon>
        <taxon>Pseudomonadati</taxon>
        <taxon>Pseudomonadota</taxon>
        <taxon>Gammaproteobacteria</taxon>
        <taxon>Enterobacterales</taxon>
        <taxon>Yersiniaceae</taxon>
        <taxon>Serratia</taxon>
    </lineage>
</organism>
<name>A0ABX7CZE3_SERLI</name>
<feature type="region of interest" description="Disordered" evidence="1">
    <location>
        <begin position="106"/>
        <end position="130"/>
    </location>
</feature>
<sequence>MFVCEDLITLIHGVNNMAIRELTSQDLDLISGGNADSGYEGRGDGRGHYGGAPNTCANKVGASLIAGVIEGVVIGAILRAGHPAAMIAGAVFGGIQAGISCADEGPSRGGRQDALGGNNSRNSVNGQCRW</sequence>
<feature type="compositionally biased region" description="Polar residues" evidence="1">
    <location>
        <begin position="117"/>
        <end position="130"/>
    </location>
</feature>
<dbReference type="Proteomes" id="UP000595237">
    <property type="component" value="Chromosome"/>
</dbReference>
<accession>A0ABX7CZE3</accession>
<reference evidence="2 3" key="1">
    <citation type="submission" date="2021-01" db="EMBL/GenBank/DDBJ databases">
        <title>FDA dAtabase for Regulatory Grade micrObial Sequences (FDA-ARGOS): Supporting development and validation of Infectious Disease Dx tests.</title>
        <authorList>
            <person name="Blissenbach B."/>
            <person name="Krut O."/>
            <person name="Tallon L."/>
            <person name="Sadzewicz L."/>
            <person name="Zhao X."/>
            <person name="Boylan J."/>
            <person name="Ott S."/>
            <person name="Bowen H."/>
            <person name="Vavikolanu K."/>
            <person name="Mehta A."/>
            <person name="Aluvathingal J."/>
            <person name="Nadendla S."/>
            <person name="Yan Y."/>
            <person name="Sichtig H."/>
        </authorList>
    </citation>
    <scope>NUCLEOTIDE SEQUENCE [LARGE SCALE GENOMIC DNA]</scope>
    <source>
        <strain evidence="2 3">FDAARGOS_1081</strain>
    </source>
</reference>
<gene>
    <name evidence="2" type="ORF">I6I38_16525</name>
</gene>
<keyword evidence="3" id="KW-1185">Reference proteome</keyword>
<evidence type="ECO:0000256" key="1">
    <source>
        <dbReference type="SAM" id="MobiDB-lite"/>
    </source>
</evidence>
<evidence type="ECO:0000313" key="2">
    <source>
        <dbReference type="EMBL" id="QQU53927.1"/>
    </source>
</evidence>
<proteinExistence type="predicted"/>
<dbReference type="RefSeq" id="WP_128864030.1">
    <property type="nucleotide sequence ID" value="NZ_CAMIRC010000001.1"/>
</dbReference>
<evidence type="ECO:0000313" key="3">
    <source>
        <dbReference type="Proteomes" id="UP000595237"/>
    </source>
</evidence>